<dbReference type="Pfam" id="PF13412">
    <property type="entry name" value="HTH_24"/>
    <property type="match status" value="1"/>
</dbReference>
<evidence type="ECO:0000256" key="1">
    <source>
        <dbReference type="ARBA" id="ARBA00023015"/>
    </source>
</evidence>
<accession>A0ABU1MI60</accession>
<gene>
    <name evidence="5" type="ORF">J2792_000836</name>
</gene>
<dbReference type="PRINTS" id="PR00033">
    <property type="entry name" value="HTHASNC"/>
</dbReference>
<dbReference type="Pfam" id="PF01037">
    <property type="entry name" value="AsnC_trans_reg"/>
    <property type="match status" value="1"/>
</dbReference>
<dbReference type="Gene3D" id="3.30.70.920">
    <property type="match status" value="1"/>
</dbReference>
<evidence type="ECO:0000313" key="5">
    <source>
        <dbReference type="EMBL" id="MDR6509996.1"/>
    </source>
</evidence>
<dbReference type="PANTHER" id="PTHR30154:SF34">
    <property type="entry name" value="TRANSCRIPTIONAL REGULATOR AZLB"/>
    <property type="match status" value="1"/>
</dbReference>
<keyword evidence="1" id="KW-0805">Transcription regulation</keyword>
<evidence type="ECO:0000313" key="6">
    <source>
        <dbReference type="Proteomes" id="UP001184150"/>
    </source>
</evidence>
<dbReference type="InterPro" id="IPR011008">
    <property type="entry name" value="Dimeric_a/b-barrel"/>
</dbReference>
<sequence>MLNSRDLAILDVLQRDSDTPLADVGAKVHLSPSACSRRIAHLREAGYIRRNVAVIDRAKVGLPTTVFVTVSVRTHSAAWTEQFRQAVAGIPEIMEVYRLTGNIDYLLRIVLPSVDDYDRVYKALVSRIEMNVVCASIVMETVKSAESLPLHHAAAS</sequence>
<dbReference type="PANTHER" id="PTHR30154">
    <property type="entry name" value="LEUCINE-RESPONSIVE REGULATORY PROTEIN"/>
    <property type="match status" value="1"/>
</dbReference>
<protein>
    <submittedName>
        <fullName evidence="5">Lrp/AsnC family transcriptional regulator</fullName>
    </submittedName>
</protein>
<dbReference type="RefSeq" id="WP_171792225.1">
    <property type="nucleotide sequence ID" value="NZ_JAVDRD010000001.1"/>
</dbReference>
<dbReference type="Proteomes" id="UP001184150">
    <property type="component" value="Unassembled WGS sequence"/>
</dbReference>
<dbReference type="SUPFAM" id="SSF54909">
    <property type="entry name" value="Dimeric alpha+beta barrel"/>
    <property type="match status" value="1"/>
</dbReference>
<dbReference type="Gene3D" id="1.10.10.10">
    <property type="entry name" value="Winged helix-like DNA-binding domain superfamily/Winged helix DNA-binding domain"/>
    <property type="match status" value="1"/>
</dbReference>
<keyword evidence="6" id="KW-1185">Reference proteome</keyword>
<evidence type="ECO:0000256" key="3">
    <source>
        <dbReference type="ARBA" id="ARBA00023163"/>
    </source>
</evidence>
<dbReference type="PROSITE" id="PS50956">
    <property type="entry name" value="HTH_ASNC_2"/>
    <property type="match status" value="1"/>
</dbReference>
<dbReference type="EMBL" id="JAVDRD010000001">
    <property type="protein sequence ID" value="MDR6509996.1"/>
    <property type="molecule type" value="Genomic_DNA"/>
</dbReference>
<dbReference type="SMART" id="SM00344">
    <property type="entry name" value="HTH_ASNC"/>
    <property type="match status" value="1"/>
</dbReference>
<dbReference type="InterPro" id="IPR019887">
    <property type="entry name" value="Tscrpt_reg_AsnC/Lrp_C"/>
</dbReference>
<dbReference type="InterPro" id="IPR036388">
    <property type="entry name" value="WH-like_DNA-bd_sf"/>
</dbReference>
<organism evidence="5 6">
    <name type="scientific">Novosphingobium capsulatum</name>
    <dbReference type="NCBI Taxonomy" id="13688"/>
    <lineage>
        <taxon>Bacteria</taxon>
        <taxon>Pseudomonadati</taxon>
        <taxon>Pseudomonadota</taxon>
        <taxon>Alphaproteobacteria</taxon>
        <taxon>Sphingomonadales</taxon>
        <taxon>Sphingomonadaceae</taxon>
        <taxon>Novosphingobium</taxon>
    </lineage>
</organism>
<feature type="domain" description="HTH asnC-type" evidence="4">
    <location>
        <begin position="2"/>
        <end position="63"/>
    </location>
</feature>
<dbReference type="SUPFAM" id="SSF46785">
    <property type="entry name" value="Winged helix' DNA-binding domain"/>
    <property type="match status" value="1"/>
</dbReference>
<proteinExistence type="predicted"/>
<dbReference type="InterPro" id="IPR000485">
    <property type="entry name" value="AsnC-type_HTH_dom"/>
</dbReference>
<keyword evidence="3" id="KW-0804">Transcription</keyword>
<name>A0ABU1MI60_9SPHN</name>
<reference evidence="5 6" key="1">
    <citation type="submission" date="2023-07" db="EMBL/GenBank/DDBJ databases">
        <title>Sorghum-associated microbial communities from plants grown in Nebraska, USA.</title>
        <authorList>
            <person name="Schachtman D."/>
        </authorList>
    </citation>
    <scope>NUCLEOTIDE SEQUENCE [LARGE SCALE GENOMIC DNA]</scope>
    <source>
        <strain evidence="5 6">DS1027</strain>
    </source>
</reference>
<dbReference type="InterPro" id="IPR019888">
    <property type="entry name" value="Tscrpt_reg_AsnC-like"/>
</dbReference>
<dbReference type="InterPro" id="IPR036390">
    <property type="entry name" value="WH_DNA-bd_sf"/>
</dbReference>
<keyword evidence="2" id="KW-0238">DNA-binding</keyword>
<comment type="caution">
    <text evidence="5">The sequence shown here is derived from an EMBL/GenBank/DDBJ whole genome shotgun (WGS) entry which is preliminary data.</text>
</comment>
<evidence type="ECO:0000256" key="2">
    <source>
        <dbReference type="ARBA" id="ARBA00023125"/>
    </source>
</evidence>
<evidence type="ECO:0000259" key="4">
    <source>
        <dbReference type="PROSITE" id="PS50956"/>
    </source>
</evidence>